<dbReference type="Gene3D" id="1.10.10.10">
    <property type="entry name" value="Winged helix-like DNA-binding domain superfamily/Winged helix DNA-binding domain"/>
    <property type="match status" value="1"/>
</dbReference>
<dbReference type="AlphaFoldDB" id="K7A2R5"/>
<name>K7A2R5_9ALTE</name>
<evidence type="ECO:0000313" key="3">
    <source>
        <dbReference type="Proteomes" id="UP000006251"/>
    </source>
</evidence>
<comment type="caution">
    <text evidence="2">The sequence shown here is derived from an EMBL/GenBank/DDBJ whole genome shotgun (WGS) entry which is preliminary data.</text>
</comment>
<keyword evidence="3" id="KW-1185">Reference proteome</keyword>
<dbReference type="InterPro" id="IPR036388">
    <property type="entry name" value="WH-like_DNA-bd_sf"/>
</dbReference>
<protein>
    <submittedName>
        <fullName evidence="2">Transposase IS3/IS911 family protein</fullName>
    </submittedName>
</protein>
<reference evidence="3" key="1">
    <citation type="journal article" date="2014" name="Environ. Microbiol.">
        <title>Comparative genomics of the marine bacterial genus Glaciecola reveals the high degree of genomic diversity and genomic characteristic for cold adaptation.</title>
        <authorList>
            <person name="Qin Q.L."/>
            <person name="Xie B.B."/>
            <person name="Yu Y."/>
            <person name="Shu Y.L."/>
            <person name="Rong J.C."/>
            <person name="Zhang Y.J."/>
            <person name="Zhao D.L."/>
            <person name="Chen X.L."/>
            <person name="Zhang X.Y."/>
            <person name="Chen B."/>
            <person name="Zhou B.C."/>
            <person name="Zhang Y.Z."/>
        </authorList>
    </citation>
    <scope>NUCLEOTIDE SEQUENCE [LARGE SCALE GENOMIC DNA]</scope>
    <source>
        <strain evidence="3">ACAM 615</strain>
    </source>
</reference>
<feature type="region of interest" description="Disordered" evidence="1">
    <location>
        <begin position="84"/>
        <end position="106"/>
    </location>
</feature>
<evidence type="ECO:0000256" key="1">
    <source>
        <dbReference type="SAM" id="MobiDB-lite"/>
    </source>
</evidence>
<evidence type="ECO:0000313" key="2">
    <source>
        <dbReference type="EMBL" id="GAC29775.1"/>
    </source>
</evidence>
<sequence length="143" mass="16141">MSVLAFSKQEGINSGTIYSWVKRFKQAGSGLPKPTIADKWSAEEKFAVVAETLALTEIELSEYCRTKGLYPEQVKSWKHACIAGNTHSKRGRPGTSAEQKADKKRIKSLERELHRKEKALAETAALLVLRKKFNAYWEGKEED</sequence>
<dbReference type="Proteomes" id="UP000006251">
    <property type="component" value="Unassembled WGS sequence"/>
</dbReference>
<proteinExistence type="predicted"/>
<dbReference type="EMBL" id="BAEQ01000050">
    <property type="protein sequence ID" value="GAC29775.1"/>
    <property type="molecule type" value="Genomic_DNA"/>
</dbReference>
<accession>K7A2R5</accession>
<organism evidence="2 3">
    <name type="scientific">Brumicola pallidula DSM 14239 = ACAM 615</name>
    <dbReference type="NCBI Taxonomy" id="1121922"/>
    <lineage>
        <taxon>Bacteria</taxon>
        <taxon>Pseudomonadati</taxon>
        <taxon>Pseudomonadota</taxon>
        <taxon>Gammaproteobacteria</taxon>
        <taxon>Alteromonadales</taxon>
        <taxon>Alteromonadaceae</taxon>
        <taxon>Brumicola</taxon>
    </lineage>
</organism>
<gene>
    <name evidence="2" type="ORF">GPAL_2924</name>
</gene>